<accession>X1IH35</accession>
<gene>
    <name evidence="1" type="ORF">S03H2_48949</name>
</gene>
<name>X1IH35_9ZZZZ</name>
<reference evidence="1" key="1">
    <citation type="journal article" date="2014" name="Front. Microbiol.">
        <title>High frequency of phylogenetically diverse reductive dehalogenase-homologous genes in deep subseafloor sedimentary metagenomes.</title>
        <authorList>
            <person name="Kawai M."/>
            <person name="Futagami T."/>
            <person name="Toyoda A."/>
            <person name="Takaki Y."/>
            <person name="Nishi S."/>
            <person name="Hori S."/>
            <person name="Arai W."/>
            <person name="Tsubouchi T."/>
            <person name="Morono Y."/>
            <person name="Uchiyama I."/>
            <person name="Ito T."/>
            <person name="Fujiyama A."/>
            <person name="Inagaki F."/>
            <person name="Takami H."/>
        </authorList>
    </citation>
    <scope>NUCLEOTIDE SEQUENCE</scope>
    <source>
        <strain evidence="1">Expedition CK06-06</strain>
    </source>
</reference>
<evidence type="ECO:0000313" key="1">
    <source>
        <dbReference type="EMBL" id="GAH68545.1"/>
    </source>
</evidence>
<comment type="caution">
    <text evidence="1">The sequence shown here is derived from an EMBL/GenBank/DDBJ whole genome shotgun (WGS) entry which is preliminary data.</text>
</comment>
<organism evidence="1">
    <name type="scientific">marine sediment metagenome</name>
    <dbReference type="NCBI Taxonomy" id="412755"/>
    <lineage>
        <taxon>unclassified sequences</taxon>
        <taxon>metagenomes</taxon>
        <taxon>ecological metagenomes</taxon>
    </lineage>
</organism>
<protein>
    <submittedName>
        <fullName evidence="1">Uncharacterized protein</fullName>
    </submittedName>
</protein>
<dbReference type="AlphaFoldDB" id="X1IH35"/>
<sequence length="69" mass="7620">MNSATPSTPSFLGDDDAVPLSTLQWKGNLTREWEPITLTLADVPSLFGLRMGNIRVCYYDDANASWISV</sequence>
<dbReference type="EMBL" id="BARU01030901">
    <property type="protein sequence ID" value="GAH68545.1"/>
    <property type="molecule type" value="Genomic_DNA"/>
</dbReference>
<feature type="non-terminal residue" evidence="1">
    <location>
        <position position="69"/>
    </location>
</feature>
<proteinExistence type="predicted"/>